<reference evidence="1" key="1">
    <citation type="journal article" date="2020" name="Stud. Mycol.">
        <title>101 Dothideomycetes genomes: a test case for predicting lifestyles and emergence of pathogens.</title>
        <authorList>
            <person name="Haridas S."/>
            <person name="Albert R."/>
            <person name="Binder M."/>
            <person name="Bloem J."/>
            <person name="Labutti K."/>
            <person name="Salamov A."/>
            <person name="Andreopoulos B."/>
            <person name="Baker S."/>
            <person name="Barry K."/>
            <person name="Bills G."/>
            <person name="Bluhm B."/>
            <person name="Cannon C."/>
            <person name="Castanera R."/>
            <person name="Culley D."/>
            <person name="Daum C."/>
            <person name="Ezra D."/>
            <person name="Gonzalez J."/>
            <person name="Henrissat B."/>
            <person name="Kuo A."/>
            <person name="Liang C."/>
            <person name="Lipzen A."/>
            <person name="Lutzoni F."/>
            <person name="Magnuson J."/>
            <person name="Mondo S."/>
            <person name="Nolan M."/>
            <person name="Ohm R."/>
            <person name="Pangilinan J."/>
            <person name="Park H.-J."/>
            <person name="Ramirez L."/>
            <person name="Alfaro M."/>
            <person name="Sun H."/>
            <person name="Tritt A."/>
            <person name="Yoshinaga Y."/>
            <person name="Zwiers L.-H."/>
            <person name="Turgeon B."/>
            <person name="Goodwin S."/>
            <person name="Spatafora J."/>
            <person name="Crous P."/>
            <person name="Grigoriev I."/>
        </authorList>
    </citation>
    <scope>NUCLEOTIDE SEQUENCE</scope>
    <source>
        <strain evidence="1">CBS 116005</strain>
    </source>
</reference>
<dbReference type="Proteomes" id="UP000799436">
    <property type="component" value="Unassembled WGS sequence"/>
</dbReference>
<protein>
    <submittedName>
        <fullName evidence="1">Uncharacterized protein</fullName>
    </submittedName>
</protein>
<proteinExistence type="predicted"/>
<evidence type="ECO:0000313" key="2">
    <source>
        <dbReference type="Proteomes" id="UP000799436"/>
    </source>
</evidence>
<keyword evidence="2" id="KW-1185">Reference proteome</keyword>
<evidence type="ECO:0000313" key="1">
    <source>
        <dbReference type="EMBL" id="KAF2765789.1"/>
    </source>
</evidence>
<accession>A0A6G1KZS6</accession>
<name>A0A6G1KZS6_9PEZI</name>
<dbReference type="EMBL" id="ML995884">
    <property type="protein sequence ID" value="KAF2765789.1"/>
    <property type="molecule type" value="Genomic_DNA"/>
</dbReference>
<dbReference type="AlphaFoldDB" id="A0A6G1KZS6"/>
<organism evidence="1 2">
    <name type="scientific">Teratosphaeria nubilosa</name>
    <dbReference type="NCBI Taxonomy" id="161662"/>
    <lineage>
        <taxon>Eukaryota</taxon>
        <taxon>Fungi</taxon>
        <taxon>Dikarya</taxon>
        <taxon>Ascomycota</taxon>
        <taxon>Pezizomycotina</taxon>
        <taxon>Dothideomycetes</taxon>
        <taxon>Dothideomycetidae</taxon>
        <taxon>Mycosphaerellales</taxon>
        <taxon>Teratosphaeriaceae</taxon>
        <taxon>Teratosphaeria</taxon>
    </lineage>
</organism>
<gene>
    <name evidence="1" type="ORF">EJ03DRAFT_354572</name>
</gene>
<sequence>MDALTSQLVNLAISADAADAKAPASLLLSLPSELVLEILTHLFRHHRIILHLSSLTSNPLQFDYSLSQTRRALRDYFAIWIALPAFRNLMDEVFFGSIAIAFRSIERHGGGENIGREIYDLLADMTRAVERWCRTIVVEVEVGDVWFLQGILASASVAGLNGGYNHWIRDAPDGYGYLPRTFAVGVTLQASVTQLNGFKTHQAGVLLYDCRSGRKRYVQASGKRVEEIKEVLQAVVAGRCGFSLQVARSIMALVKGWDWRVEKGHEPYLA</sequence>